<feature type="transmembrane region" description="Helical" evidence="4">
    <location>
        <begin position="15"/>
        <end position="33"/>
    </location>
</feature>
<organism evidence="5 6">
    <name type="scientific">Crotalaria pallida</name>
    <name type="common">Smooth rattlebox</name>
    <name type="synonym">Crotalaria striata</name>
    <dbReference type="NCBI Taxonomy" id="3830"/>
    <lineage>
        <taxon>Eukaryota</taxon>
        <taxon>Viridiplantae</taxon>
        <taxon>Streptophyta</taxon>
        <taxon>Embryophyta</taxon>
        <taxon>Tracheophyta</taxon>
        <taxon>Spermatophyta</taxon>
        <taxon>Magnoliopsida</taxon>
        <taxon>eudicotyledons</taxon>
        <taxon>Gunneridae</taxon>
        <taxon>Pentapetalae</taxon>
        <taxon>rosids</taxon>
        <taxon>fabids</taxon>
        <taxon>Fabales</taxon>
        <taxon>Fabaceae</taxon>
        <taxon>Papilionoideae</taxon>
        <taxon>50 kb inversion clade</taxon>
        <taxon>genistoids sensu lato</taxon>
        <taxon>core genistoids</taxon>
        <taxon>Crotalarieae</taxon>
        <taxon>Crotalaria</taxon>
    </lineage>
</organism>
<evidence type="ECO:0000256" key="4">
    <source>
        <dbReference type="SAM" id="Phobius"/>
    </source>
</evidence>
<dbReference type="InterPro" id="IPR036396">
    <property type="entry name" value="Cyt_P450_sf"/>
</dbReference>
<dbReference type="GO" id="GO:0005506">
    <property type="term" value="F:iron ion binding"/>
    <property type="evidence" value="ECO:0007669"/>
    <property type="project" value="InterPro"/>
</dbReference>
<keyword evidence="3" id="KW-0408">Iron</keyword>
<protein>
    <recommendedName>
        <fullName evidence="7">Cytochrome P450</fullName>
    </recommendedName>
</protein>
<evidence type="ECO:0000313" key="6">
    <source>
        <dbReference type="Proteomes" id="UP001372338"/>
    </source>
</evidence>
<keyword evidence="4" id="KW-0472">Membrane</keyword>
<sequence length="336" mass="38153">MDDLVSILKQTNSNLYLYVLCFFISVLFVYKLTRRSKLNPPPSPPKLPILGNFLQLGNLPHRTFRTLCEKHGPLMLLHLGQTPLLVVQSAELCKEICSTHDVAFANRFQTATGKIFFYERKDVAFAPYGEEWRQKKKLCVVELLSQKRVRSFHPIIKEEVAELLSNIRKACESKDSSVINLTDMLIEIANTIVCRCVLGISNDSSSSFRIQGRKMVNQFADIFIGDFFPWLGFIDTLGGKIAASKATFKVIDGVFDEVIAQHKKRRENNQSYSNDFVGILLELQESGELKFELTNHSIKAIVMLPAETKEIDMDEMIALTLTKKIPLHLVPTLHSF</sequence>
<dbReference type="SUPFAM" id="SSF48264">
    <property type="entry name" value="Cytochrome P450"/>
    <property type="match status" value="1"/>
</dbReference>
<keyword evidence="2" id="KW-0479">Metal-binding</keyword>
<dbReference type="PANTHER" id="PTHR47955">
    <property type="entry name" value="CYTOCHROME P450 FAMILY 71 PROTEIN"/>
    <property type="match status" value="1"/>
</dbReference>
<comment type="similarity">
    <text evidence="1">Belongs to the cytochrome P450 family.</text>
</comment>
<name>A0AAN9J3H1_CROPI</name>
<keyword evidence="4" id="KW-1133">Transmembrane helix</keyword>
<dbReference type="GO" id="GO:0020037">
    <property type="term" value="F:heme binding"/>
    <property type="evidence" value="ECO:0007669"/>
    <property type="project" value="InterPro"/>
</dbReference>
<keyword evidence="4" id="KW-0812">Transmembrane</keyword>
<evidence type="ECO:0000256" key="3">
    <source>
        <dbReference type="ARBA" id="ARBA00023004"/>
    </source>
</evidence>
<dbReference type="GO" id="GO:0016705">
    <property type="term" value="F:oxidoreductase activity, acting on paired donors, with incorporation or reduction of molecular oxygen"/>
    <property type="evidence" value="ECO:0007669"/>
    <property type="project" value="InterPro"/>
</dbReference>
<dbReference type="GO" id="GO:0004497">
    <property type="term" value="F:monooxygenase activity"/>
    <property type="evidence" value="ECO:0007669"/>
    <property type="project" value="InterPro"/>
</dbReference>
<keyword evidence="6" id="KW-1185">Reference proteome</keyword>
<dbReference type="EMBL" id="JAYWIO010000001">
    <property type="protein sequence ID" value="KAK7291525.1"/>
    <property type="molecule type" value="Genomic_DNA"/>
</dbReference>
<dbReference type="AlphaFoldDB" id="A0AAN9J3H1"/>
<dbReference type="InterPro" id="IPR001128">
    <property type="entry name" value="Cyt_P450"/>
</dbReference>
<proteinExistence type="inferred from homology"/>
<dbReference type="PANTHER" id="PTHR47955:SF15">
    <property type="entry name" value="CYTOCHROME P450 71A2-LIKE"/>
    <property type="match status" value="1"/>
</dbReference>
<comment type="caution">
    <text evidence="5">The sequence shown here is derived from an EMBL/GenBank/DDBJ whole genome shotgun (WGS) entry which is preliminary data.</text>
</comment>
<gene>
    <name evidence="5" type="ORF">RIF29_06740</name>
</gene>
<evidence type="ECO:0008006" key="7">
    <source>
        <dbReference type="Google" id="ProtNLM"/>
    </source>
</evidence>
<reference evidence="5 6" key="1">
    <citation type="submission" date="2024-01" db="EMBL/GenBank/DDBJ databases">
        <title>The genomes of 5 underutilized Papilionoideae crops provide insights into root nodulation and disease resistanc.</title>
        <authorList>
            <person name="Yuan L."/>
        </authorList>
    </citation>
    <scope>NUCLEOTIDE SEQUENCE [LARGE SCALE GENOMIC DNA]</scope>
    <source>
        <strain evidence="5">ZHUSHIDOU_FW_LH</strain>
        <tissue evidence="5">Leaf</tissue>
    </source>
</reference>
<dbReference type="Pfam" id="PF00067">
    <property type="entry name" value="p450"/>
    <property type="match status" value="1"/>
</dbReference>
<evidence type="ECO:0000313" key="5">
    <source>
        <dbReference type="EMBL" id="KAK7291525.1"/>
    </source>
</evidence>
<accession>A0AAN9J3H1</accession>
<dbReference type="Gene3D" id="1.10.630.10">
    <property type="entry name" value="Cytochrome P450"/>
    <property type="match status" value="1"/>
</dbReference>
<dbReference type="Proteomes" id="UP001372338">
    <property type="component" value="Unassembled WGS sequence"/>
</dbReference>
<evidence type="ECO:0000256" key="2">
    <source>
        <dbReference type="ARBA" id="ARBA00022723"/>
    </source>
</evidence>
<evidence type="ECO:0000256" key="1">
    <source>
        <dbReference type="ARBA" id="ARBA00010617"/>
    </source>
</evidence>